<evidence type="ECO:0000313" key="5">
    <source>
        <dbReference type="Proteomes" id="UP000642829"/>
    </source>
</evidence>
<dbReference type="SUPFAM" id="SSF52172">
    <property type="entry name" value="CheY-like"/>
    <property type="match status" value="1"/>
</dbReference>
<keyword evidence="1" id="KW-0597">Phosphoprotein</keyword>
<dbReference type="RefSeq" id="WP_189511458.1">
    <property type="nucleotide sequence ID" value="NZ_BMXG01000002.1"/>
</dbReference>
<dbReference type="GO" id="GO:0000160">
    <property type="term" value="P:phosphorelay signal transduction system"/>
    <property type="evidence" value="ECO:0007669"/>
    <property type="project" value="InterPro"/>
</dbReference>
<evidence type="ECO:0000313" key="4">
    <source>
        <dbReference type="EMBL" id="GHB92545.1"/>
    </source>
</evidence>
<dbReference type="AlphaFoldDB" id="A0A8J3GCW6"/>
<proteinExistence type="predicted"/>
<feature type="region of interest" description="Disordered" evidence="2">
    <location>
        <begin position="123"/>
        <end position="202"/>
    </location>
</feature>
<dbReference type="EMBL" id="BMXG01000002">
    <property type="protein sequence ID" value="GHB92545.1"/>
    <property type="molecule type" value="Genomic_DNA"/>
</dbReference>
<dbReference type="InterPro" id="IPR011006">
    <property type="entry name" value="CheY-like_superfamily"/>
</dbReference>
<keyword evidence="5" id="KW-1185">Reference proteome</keyword>
<feature type="compositionally biased region" description="Pro residues" evidence="2">
    <location>
        <begin position="157"/>
        <end position="166"/>
    </location>
</feature>
<dbReference type="Gene3D" id="3.40.50.2300">
    <property type="match status" value="1"/>
</dbReference>
<reference evidence="4" key="1">
    <citation type="journal article" date="2014" name="Int. J. Syst. Evol. Microbiol.">
        <title>Complete genome sequence of Corynebacterium casei LMG S-19264T (=DSM 44701T), isolated from a smear-ripened cheese.</title>
        <authorList>
            <consortium name="US DOE Joint Genome Institute (JGI-PGF)"/>
            <person name="Walter F."/>
            <person name="Albersmeier A."/>
            <person name="Kalinowski J."/>
            <person name="Ruckert C."/>
        </authorList>
    </citation>
    <scope>NUCLEOTIDE SEQUENCE</scope>
    <source>
        <strain evidence="4">KCTC 12870</strain>
    </source>
</reference>
<dbReference type="Proteomes" id="UP000642829">
    <property type="component" value="Unassembled WGS sequence"/>
</dbReference>
<feature type="domain" description="Response regulatory" evidence="3">
    <location>
        <begin position="2"/>
        <end position="117"/>
    </location>
</feature>
<name>A0A8J3GCW6_9BACT</name>
<dbReference type="SMART" id="SM00448">
    <property type="entry name" value="REC"/>
    <property type="match status" value="1"/>
</dbReference>
<sequence length="202" mass="22352">MNILFLEDEVELSAIGAEQLRKLGHTIYPALDLSEARDIVDELWQTLHLIIADHRLPDGRGIDYLLEVKQLYPSIKLAVVSGCLSPDDENTLRNAKIPFFTKPLLYRQVMQKLREHYMITAQPPFKRQGSPPTPPQRATQPPMPPSASTQDTENADPEPPAPPPKKQPVDAGQLSAASSDSSPPVKRKGLTSVIFSKLTGKD</sequence>
<organism evidence="4 5">
    <name type="scientific">Cerasicoccus arenae</name>
    <dbReference type="NCBI Taxonomy" id="424488"/>
    <lineage>
        <taxon>Bacteria</taxon>
        <taxon>Pseudomonadati</taxon>
        <taxon>Verrucomicrobiota</taxon>
        <taxon>Opitutia</taxon>
        <taxon>Puniceicoccales</taxon>
        <taxon>Cerasicoccaceae</taxon>
        <taxon>Cerasicoccus</taxon>
    </lineage>
</organism>
<feature type="modified residue" description="4-aspartylphosphate" evidence="1">
    <location>
        <position position="53"/>
    </location>
</feature>
<comment type="caution">
    <text evidence="4">The sequence shown here is derived from an EMBL/GenBank/DDBJ whole genome shotgun (WGS) entry which is preliminary data.</text>
</comment>
<accession>A0A8J3GCW6</accession>
<protein>
    <recommendedName>
        <fullName evidence="3">Response regulatory domain-containing protein</fullName>
    </recommendedName>
</protein>
<dbReference type="PROSITE" id="PS50110">
    <property type="entry name" value="RESPONSE_REGULATORY"/>
    <property type="match status" value="1"/>
</dbReference>
<gene>
    <name evidence="4" type="ORF">GCM10007047_04630</name>
</gene>
<evidence type="ECO:0000256" key="2">
    <source>
        <dbReference type="SAM" id="MobiDB-lite"/>
    </source>
</evidence>
<evidence type="ECO:0000259" key="3">
    <source>
        <dbReference type="PROSITE" id="PS50110"/>
    </source>
</evidence>
<dbReference type="InterPro" id="IPR001789">
    <property type="entry name" value="Sig_transdc_resp-reg_receiver"/>
</dbReference>
<evidence type="ECO:0000256" key="1">
    <source>
        <dbReference type="PROSITE-ProRule" id="PRU00169"/>
    </source>
</evidence>
<reference evidence="4" key="2">
    <citation type="submission" date="2020-09" db="EMBL/GenBank/DDBJ databases">
        <authorList>
            <person name="Sun Q."/>
            <person name="Kim S."/>
        </authorList>
    </citation>
    <scope>NUCLEOTIDE SEQUENCE</scope>
    <source>
        <strain evidence="4">KCTC 12870</strain>
    </source>
</reference>
<feature type="compositionally biased region" description="Pro residues" evidence="2">
    <location>
        <begin position="131"/>
        <end position="145"/>
    </location>
</feature>